<dbReference type="InterPro" id="IPR037219">
    <property type="entry name" value="Peptidase_M41-like"/>
</dbReference>
<keyword evidence="2" id="KW-1185">Reference proteome</keyword>
<protein>
    <submittedName>
        <fullName evidence="1">ATP-dependent zinc metalloprotease FTSH 8</fullName>
    </submittedName>
</protein>
<dbReference type="AlphaFoldDB" id="A0A833QMC0"/>
<proteinExistence type="predicted"/>
<gene>
    <name evidence="1" type="ORF">FCM35_KLT10475</name>
</gene>
<organism evidence="1 2">
    <name type="scientific">Carex littledalei</name>
    <dbReference type="NCBI Taxonomy" id="544730"/>
    <lineage>
        <taxon>Eukaryota</taxon>
        <taxon>Viridiplantae</taxon>
        <taxon>Streptophyta</taxon>
        <taxon>Embryophyta</taxon>
        <taxon>Tracheophyta</taxon>
        <taxon>Spermatophyta</taxon>
        <taxon>Magnoliopsida</taxon>
        <taxon>Liliopsida</taxon>
        <taxon>Poales</taxon>
        <taxon>Cyperaceae</taxon>
        <taxon>Cyperoideae</taxon>
        <taxon>Cariceae</taxon>
        <taxon>Carex</taxon>
        <taxon>Carex subgen. Euthyceras</taxon>
    </lineage>
</organism>
<reference evidence="1" key="1">
    <citation type="submission" date="2020-01" db="EMBL/GenBank/DDBJ databases">
        <title>Genome sequence of Kobresia littledalei, the first chromosome-level genome in the family Cyperaceae.</title>
        <authorList>
            <person name="Qu G."/>
        </authorList>
    </citation>
    <scope>NUCLEOTIDE SEQUENCE</scope>
    <source>
        <strain evidence="1">C.B.Clarke</strain>
        <tissue evidence="1">Leaf</tissue>
    </source>
</reference>
<evidence type="ECO:0000313" key="1">
    <source>
        <dbReference type="EMBL" id="KAF3325404.1"/>
    </source>
</evidence>
<dbReference type="Proteomes" id="UP000623129">
    <property type="component" value="Unassembled WGS sequence"/>
</dbReference>
<dbReference type="GO" id="GO:0006508">
    <property type="term" value="P:proteolysis"/>
    <property type="evidence" value="ECO:0007669"/>
    <property type="project" value="UniProtKB-KW"/>
</dbReference>
<keyword evidence="1" id="KW-0645">Protease</keyword>
<dbReference type="GO" id="GO:0004176">
    <property type="term" value="F:ATP-dependent peptidase activity"/>
    <property type="evidence" value="ECO:0007669"/>
    <property type="project" value="InterPro"/>
</dbReference>
<keyword evidence="1" id="KW-0378">Hydrolase</keyword>
<dbReference type="SUPFAM" id="SSF140990">
    <property type="entry name" value="FtsH protease domain-like"/>
    <property type="match status" value="1"/>
</dbReference>
<dbReference type="OrthoDB" id="1000557at2759"/>
<sequence>MALAHIRNNREAVDKIVEVPLEKENLTGEKFRAILSEFVEIPAENRVQPANPLEIGRFRPESELHGRRFSHRILAEMVRFQKNFGRNGSEKLA</sequence>
<dbReference type="EMBL" id="SWLB01000020">
    <property type="protein sequence ID" value="KAF3325404.1"/>
    <property type="molecule type" value="Genomic_DNA"/>
</dbReference>
<comment type="caution">
    <text evidence="1">The sequence shown here is derived from an EMBL/GenBank/DDBJ whole genome shotgun (WGS) entry which is preliminary data.</text>
</comment>
<evidence type="ECO:0000313" key="2">
    <source>
        <dbReference type="Proteomes" id="UP000623129"/>
    </source>
</evidence>
<keyword evidence="1" id="KW-0482">Metalloprotease</keyword>
<dbReference type="GO" id="GO:0004222">
    <property type="term" value="F:metalloendopeptidase activity"/>
    <property type="evidence" value="ECO:0007669"/>
    <property type="project" value="InterPro"/>
</dbReference>
<accession>A0A833QMC0</accession>
<dbReference type="GO" id="GO:0005524">
    <property type="term" value="F:ATP binding"/>
    <property type="evidence" value="ECO:0007669"/>
    <property type="project" value="InterPro"/>
</dbReference>
<name>A0A833QMC0_9POAL</name>